<dbReference type="InterPro" id="IPR004104">
    <property type="entry name" value="Gfo/Idh/MocA-like_OxRdtase_C"/>
</dbReference>
<accession>A0A9W9TI31</accession>
<dbReference type="Gene3D" id="3.40.50.720">
    <property type="entry name" value="NAD(P)-binding Rossmann-like Domain"/>
    <property type="match status" value="1"/>
</dbReference>
<feature type="domain" description="Gfo/Idh/MocA-like oxidoreductase C-terminal" evidence="4">
    <location>
        <begin position="139"/>
        <end position="359"/>
    </location>
</feature>
<protein>
    <submittedName>
        <fullName evidence="5">NAD binding Rossmann fold oxidoreductase</fullName>
    </submittedName>
</protein>
<dbReference type="GO" id="GO:0016491">
    <property type="term" value="F:oxidoreductase activity"/>
    <property type="evidence" value="ECO:0007669"/>
    <property type="project" value="UniProtKB-KW"/>
</dbReference>
<comment type="caution">
    <text evidence="5">The sequence shown here is derived from an EMBL/GenBank/DDBJ whole genome shotgun (WGS) entry which is preliminary data.</text>
</comment>
<dbReference type="OrthoDB" id="2129491at2759"/>
<dbReference type="GeneID" id="83204644"/>
<comment type="similarity">
    <text evidence="1">Belongs to the Gfo/Idh/MocA family.</text>
</comment>
<dbReference type="GO" id="GO:0000166">
    <property type="term" value="F:nucleotide binding"/>
    <property type="evidence" value="ECO:0007669"/>
    <property type="project" value="InterPro"/>
</dbReference>
<evidence type="ECO:0000256" key="2">
    <source>
        <dbReference type="ARBA" id="ARBA00023002"/>
    </source>
</evidence>
<gene>
    <name evidence="5" type="ORF">N7468_008045</name>
</gene>
<feature type="domain" description="Gfo/Idh/MocA-like oxidoreductase N-terminal" evidence="3">
    <location>
        <begin position="7"/>
        <end position="125"/>
    </location>
</feature>
<dbReference type="PANTHER" id="PTHR43708">
    <property type="entry name" value="CONSERVED EXPRESSED OXIDOREDUCTASE (EUROFUNG)"/>
    <property type="match status" value="1"/>
</dbReference>
<dbReference type="PANTHER" id="PTHR43708:SF5">
    <property type="entry name" value="CONSERVED EXPRESSED OXIDOREDUCTASE (EUROFUNG)-RELATED"/>
    <property type="match status" value="1"/>
</dbReference>
<organism evidence="5 6">
    <name type="scientific">Penicillium chermesinum</name>
    <dbReference type="NCBI Taxonomy" id="63820"/>
    <lineage>
        <taxon>Eukaryota</taxon>
        <taxon>Fungi</taxon>
        <taxon>Dikarya</taxon>
        <taxon>Ascomycota</taxon>
        <taxon>Pezizomycotina</taxon>
        <taxon>Eurotiomycetes</taxon>
        <taxon>Eurotiomycetidae</taxon>
        <taxon>Eurotiales</taxon>
        <taxon>Aspergillaceae</taxon>
        <taxon>Penicillium</taxon>
    </lineage>
</organism>
<keyword evidence="6" id="KW-1185">Reference proteome</keyword>
<keyword evidence="2" id="KW-0560">Oxidoreductase</keyword>
<evidence type="ECO:0000256" key="1">
    <source>
        <dbReference type="ARBA" id="ARBA00010928"/>
    </source>
</evidence>
<dbReference type="SUPFAM" id="SSF51735">
    <property type="entry name" value="NAD(P)-binding Rossmann-fold domains"/>
    <property type="match status" value="1"/>
</dbReference>
<dbReference type="InterPro" id="IPR036291">
    <property type="entry name" value="NAD(P)-bd_dom_sf"/>
</dbReference>
<evidence type="ECO:0000313" key="6">
    <source>
        <dbReference type="Proteomes" id="UP001150941"/>
    </source>
</evidence>
<evidence type="ECO:0000259" key="3">
    <source>
        <dbReference type="Pfam" id="PF01408"/>
    </source>
</evidence>
<evidence type="ECO:0000259" key="4">
    <source>
        <dbReference type="Pfam" id="PF02894"/>
    </source>
</evidence>
<dbReference type="RefSeq" id="XP_058327686.1">
    <property type="nucleotide sequence ID" value="XM_058477341.1"/>
</dbReference>
<dbReference type="InterPro" id="IPR051317">
    <property type="entry name" value="Gfo/Idh/MocA_oxidoreduct"/>
</dbReference>
<name>A0A9W9TI31_9EURO</name>
<dbReference type="EMBL" id="JAPQKS010000006">
    <property type="protein sequence ID" value="KAJ5223503.1"/>
    <property type="molecule type" value="Genomic_DNA"/>
</dbReference>
<sequence>MAAKVYNVGVVGYGFSAKIFHIPFVEEVPELKLHAVVQRTPKPDDDAEKDHPGIKSYRTAQELVQDTAVDIVIITTAPDSHFELSKLALEAGKHVVCEKPFTPTSKEANDLVAIAEKNKKILAVYQNRRWDADFVTLSKLVKNGSLGRISEFESHFDRHRPEEPSADAHKWKNKPIPGGAAIFDLGSHLLDQAVQLLGVPQRVTGFTGSARGGNSSGYEDSFTVLFHYANGVLATAKATVVSPEEEQLRFWVRGDKGSFKKYHLDIQEDQLKGGIRPGDSAYGREPKERYGTLTTFKDGKPVKEIVPTVEPPTYTEYYRKLVRALSGEGEVPASGAEAAKVIRIIELAIESSKTGRTLDVQL</sequence>
<dbReference type="AlphaFoldDB" id="A0A9W9TI31"/>
<reference evidence="5" key="2">
    <citation type="journal article" date="2023" name="IMA Fungus">
        <title>Comparative genomic study of the Penicillium genus elucidates a diverse pangenome and 15 lateral gene transfer events.</title>
        <authorList>
            <person name="Petersen C."/>
            <person name="Sorensen T."/>
            <person name="Nielsen M.R."/>
            <person name="Sondergaard T.E."/>
            <person name="Sorensen J.L."/>
            <person name="Fitzpatrick D.A."/>
            <person name="Frisvad J.C."/>
            <person name="Nielsen K.L."/>
        </authorList>
    </citation>
    <scope>NUCLEOTIDE SEQUENCE</scope>
    <source>
        <strain evidence="5">IBT 19713</strain>
    </source>
</reference>
<dbReference type="Pfam" id="PF01408">
    <property type="entry name" value="GFO_IDH_MocA"/>
    <property type="match status" value="1"/>
</dbReference>
<dbReference type="Gene3D" id="3.30.360.10">
    <property type="entry name" value="Dihydrodipicolinate Reductase, domain 2"/>
    <property type="match status" value="1"/>
</dbReference>
<proteinExistence type="inferred from homology"/>
<dbReference type="Proteomes" id="UP001150941">
    <property type="component" value="Unassembled WGS sequence"/>
</dbReference>
<evidence type="ECO:0000313" key="5">
    <source>
        <dbReference type="EMBL" id="KAJ5223503.1"/>
    </source>
</evidence>
<reference evidence="5" key="1">
    <citation type="submission" date="2022-11" db="EMBL/GenBank/DDBJ databases">
        <authorList>
            <person name="Petersen C."/>
        </authorList>
    </citation>
    <scope>NUCLEOTIDE SEQUENCE</scope>
    <source>
        <strain evidence="5">IBT 19713</strain>
    </source>
</reference>
<dbReference type="Pfam" id="PF02894">
    <property type="entry name" value="GFO_IDH_MocA_C"/>
    <property type="match status" value="1"/>
</dbReference>
<dbReference type="InterPro" id="IPR000683">
    <property type="entry name" value="Gfo/Idh/MocA-like_OxRdtase_N"/>
</dbReference>